<feature type="domain" description="FAS1" evidence="2">
    <location>
        <begin position="182"/>
        <end position="350"/>
    </location>
</feature>
<dbReference type="GO" id="GO:0007155">
    <property type="term" value="P:cell adhesion"/>
    <property type="evidence" value="ECO:0007669"/>
    <property type="project" value="TreeGrafter"/>
</dbReference>
<dbReference type="InterPro" id="IPR000782">
    <property type="entry name" value="FAS1_domain"/>
</dbReference>
<dbReference type="GO" id="GO:0030198">
    <property type="term" value="P:extracellular matrix organization"/>
    <property type="evidence" value="ECO:0007669"/>
    <property type="project" value="TreeGrafter"/>
</dbReference>
<dbReference type="EMBL" id="FNAI01000002">
    <property type="protein sequence ID" value="SDD77896.1"/>
    <property type="molecule type" value="Genomic_DNA"/>
</dbReference>
<organism evidence="3 4">
    <name type="scientific">Mucilaginibacter pineti</name>
    <dbReference type="NCBI Taxonomy" id="1391627"/>
    <lineage>
        <taxon>Bacteria</taxon>
        <taxon>Pseudomonadati</taxon>
        <taxon>Bacteroidota</taxon>
        <taxon>Sphingobacteriia</taxon>
        <taxon>Sphingobacteriales</taxon>
        <taxon>Sphingobacteriaceae</taxon>
        <taxon>Mucilaginibacter</taxon>
    </lineage>
</organism>
<evidence type="ECO:0000256" key="1">
    <source>
        <dbReference type="SAM" id="SignalP"/>
    </source>
</evidence>
<dbReference type="STRING" id="1391627.SAMN05216464_102546"/>
<dbReference type="PROSITE" id="PS50213">
    <property type="entry name" value="FAS1"/>
    <property type="match status" value="2"/>
</dbReference>
<keyword evidence="1" id="KW-0732">Signal</keyword>
<dbReference type="AlphaFoldDB" id="A0A1G6XL00"/>
<dbReference type="Gene3D" id="2.30.180.10">
    <property type="entry name" value="FAS1 domain"/>
    <property type="match status" value="2"/>
</dbReference>
<dbReference type="PANTHER" id="PTHR10900:SF77">
    <property type="entry name" value="FI19380P1"/>
    <property type="match status" value="1"/>
</dbReference>
<proteinExistence type="predicted"/>
<evidence type="ECO:0000259" key="2">
    <source>
        <dbReference type="PROSITE" id="PS50213"/>
    </source>
</evidence>
<gene>
    <name evidence="3" type="ORF">SAMN05216464_102546</name>
</gene>
<dbReference type="GO" id="GO:0050839">
    <property type="term" value="F:cell adhesion molecule binding"/>
    <property type="evidence" value="ECO:0007669"/>
    <property type="project" value="TreeGrafter"/>
</dbReference>
<name>A0A1G6XL00_9SPHI</name>
<feature type="signal peptide" evidence="1">
    <location>
        <begin position="1"/>
        <end position="24"/>
    </location>
</feature>
<dbReference type="SMART" id="SM00554">
    <property type="entry name" value="FAS1"/>
    <property type="match status" value="1"/>
</dbReference>
<dbReference type="PANTHER" id="PTHR10900">
    <property type="entry name" value="PERIOSTIN-RELATED"/>
    <property type="match status" value="1"/>
</dbReference>
<accession>A0A1G6XL00</accession>
<dbReference type="OrthoDB" id="1144324at2"/>
<dbReference type="GO" id="GO:0005615">
    <property type="term" value="C:extracellular space"/>
    <property type="evidence" value="ECO:0007669"/>
    <property type="project" value="TreeGrafter"/>
</dbReference>
<keyword evidence="4" id="KW-1185">Reference proteome</keyword>
<reference evidence="3 4" key="1">
    <citation type="submission" date="2016-10" db="EMBL/GenBank/DDBJ databases">
        <authorList>
            <person name="de Groot N.N."/>
        </authorList>
    </citation>
    <scope>NUCLEOTIDE SEQUENCE [LARGE SCALE GENOMIC DNA]</scope>
    <source>
        <strain evidence="3 4">47C3B</strain>
    </source>
</reference>
<dbReference type="InterPro" id="IPR036378">
    <property type="entry name" value="FAS1_dom_sf"/>
</dbReference>
<feature type="chain" id="PRO_5011591493" evidence="1">
    <location>
        <begin position="25"/>
        <end position="360"/>
    </location>
</feature>
<sequence>MKNNKYFLIAIAWLLILQTACVKAPDAVPQAQKDDRSLLTIIKNNYAFSMFYTALQRTGLDKTLQGKGPYTILVPDNNAFVSSGIGADSLSKIDTATLKKLISYHIIPMSVKYAGIPQTIDSPYPTVAGPVVYLSVPLNSASAPSGSVITPLHINGVVVNKTDIAAANGYIIALSRVLNYPAASVKAYLLNSPKYSYFTQALKQFGLLDKLDGAGPFVVMAPDNNAFINNGIDKTMLAAIDTLRYKKFLFSAYILSPYRFFLSDFTKDAQPPNLYNPVIFTPDYAITIFTPFGGSSAAYGIKSLDYQTIEAKFDNPPYYGNSYIYGPQANIADPDHLAANGVVHGLDGMVIIPDSVKNHK</sequence>
<dbReference type="Pfam" id="PF02469">
    <property type="entry name" value="Fasciclin"/>
    <property type="match status" value="2"/>
</dbReference>
<evidence type="ECO:0000313" key="3">
    <source>
        <dbReference type="EMBL" id="SDD77896.1"/>
    </source>
</evidence>
<dbReference type="RefSeq" id="WP_091146758.1">
    <property type="nucleotide sequence ID" value="NZ_FNAI01000002.1"/>
</dbReference>
<feature type="domain" description="FAS1" evidence="2">
    <location>
        <begin position="35"/>
        <end position="178"/>
    </location>
</feature>
<dbReference type="SUPFAM" id="SSF82153">
    <property type="entry name" value="FAS1 domain"/>
    <property type="match status" value="2"/>
</dbReference>
<protein>
    <submittedName>
        <fullName evidence="3">Uncaracterized surface protein containing fasciclin (FAS1) repeats</fullName>
    </submittedName>
</protein>
<dbReference type="InterPro" id="IPR050904">
    <property type="entry name" value="Adhesion/Biosynth-related"/>
</dbReference>
<dbReference type="GO" id="GO:0031012">
    <property type="term" value="C:extracellular matrix"/>
    <property type="evidence" value="ECO:0007669"/>
    <property type="project" value="TreeGrafter"/>
</dbReference>
<evidence type="ECO:0000313" key="4">
    <source>
        <dbReference type="Proteomes" id="UP000199072"/>
    </source>
</evidence>
<dbReference type="Proteomes" id="UP000199072">
    <property type="component" value="Unassembled WGS sequence"/>
</dbReference>